<dbReference type="EMBL" id="VSIX01000029">
    <property type="protein sequence ID" value="TYB31756.1"/>
    <property type="molecule type" value="Genomic_DNA"/>
</dbReference>
<proteinExistence type="predicted"/>
<dbReference type="PANTHER" id="PTHR40517:SF1">
    <property type="entry name" value="METAL-DEPENDENT PHOSPHOHYDROLASE, HD SUPERFAMILY-RELATED"/>
    <property type="match status" value="1"/>
</dbReference>
<dbReference type="Proteomes" id="UP000324143">
    <property type="component" value="Unassembled WGS sequence"/>
</dbReference>
<gene>
    <name evidence="1" type="ORF">FXF47_02480</name>
</gene>
<dbReference type="PANTHER" id="PTHR40517">
    <property type="entry name" value="METAL-DEPENDENT PHOSPHOHYDROLASE, HD SUPERFAMILY-RELATED"/>
    <property type="match status" value="1"/>
</dbReference>
<dbReference type="Gene3D" id="1.10.3210.10">
    <property type="entry name" value="Hypothetical protein af1432"/>
    <property type="match status" value="1"/>
</dbReference>
<evidence type="ECO:0000313" key="1">
    <source>
        <dbReference type="EMBL" id="TYB31756.1"/>
    </source>
</evidence>
<accession>A0A5D0MFF2</accession>
<reference evidence="1" key="1">
    <citation type="submission" date="2019-08" db="EMBL/GenBank/DDBJ databases">
        <title>Genomic characterization of a novel candidate phylum (ARYD3) from a high temperature, high salinity tertiary oil reservoir in north central Oklahoma, USA.</title>
        <authorList>
            <person name="Youssef N.H."/>
            <person name="Yadav A."/>
            <person name="Elshahed M.S."/>
        </authorList>
    </citation>
    <scope>NUCLEOTIDE SEQUENCE [LARGE SCALE GENOMIC DNA]</scope>
    <source>
        <strain evidence="1">ARYD3</strain>
    </source>
</reference>
<evidence type="ECO:0000313" key="2">
    <source>
        <dbReference type="Proteomes" id="UP000324143"/>
    </source>
</evidence>
<dbReference type="GO" id="GO:0016787">
    <property type="term" value="F:hydrolase activity"/>
    <property type="evidence" value="ECO:0007669"/>
    <property type="project" value="UniProtKB-KW"/>
</dbReference>
<protein>
    <submittedName>
        <fullName evidence="1">Phosphohydrolase</fullName>
    </submittedName>
</protein>
<keyword evidence="2" id="KW-1185">Reference proteome</keyword>
<dbReference type="AlphaFoldDB" id="A0A5D0MFF2"/>
<organism evidence="1 2">
    <name type="scientific">Candidatus Mcinerneyibacterium aminivorans</name>
    <dbReference type="NCBI Taxonomy" id="2703815"/>
    <lineage>
        <taxon>Bacteria</taxon>
        <taxon>Candidatus Macinerneyibacteriota</taxon>
        <taxon>Candidatus Mcinerneyibacteria</taxon>
        <taxon>Candidatus Mcinerneyibacteriales</taxon>
        <taxon>Candidatus Mcinerneyibacteriaceae</taxon>
        <taxon>Candidatus Mcinerneyibacterium</taxon>
    </lineage>
</organism>
<name>A0A5D0MFF2_9BACT</name>
<comment type="caution">
    <text evidence="1">The sequence shown here is derived from an EMBL/GenBank/DDBJ whole genome shotgun (WGS) entry which is preliminary data.</text>
</comment>
<dbReference type="InterPro" id="IPR039967">
    <property type="entry name" value="MJ1020-like"/>
</dbReference>
<dbReference type="SUPFAM" id="SSF109604">
    <property type="entry name" value="HD-domain/PDEase-like"/>
    <property type="match status" value="1"/>
</dbReference>
<sequence>MQKSYKENKLEDGILSKLSGKSKQIASLIFNDREIITLQNHSNIVSIKRLGYNDHGPVHMKKTALNAMIMFGLLKNKNIKFNLEKEELGNSEDSRISILLASLLHDIGMSIGRDNHEFLSVNLSIPIITRLLKKIYPKNIEKRTVIRSTVIEGIIGHMANRTITSIEAGLVIIADGCDLEKGRARIPSLLSNEAKAGDIHRFSAQTITKLEIDEGKNKPIRINVHMKESAGLFQVEKVLLPKIKFSTIKPFIELYATINNSKKRNYL</sequence>